<evidence type="ECO:0000313" key="2">
    <source>
        <dbReference type="Proteomes" id="UP000204186"/>
    </source>
</evidence>
<dbReference type="RefSeq" id="YP_009193890.1">
    <property type="nucleotide sequence ID" value="NC_028746.1"/>
</dbReference>
<protein>
    <submittedName>
        <fullName evidence="1">Uncharacterized protein</fullName>
    </submittedName>
</protein>
<organism evidence="1 2">
    <name type="scientific">Paenibacillus phage Harrison</name>
    <dbReference type="NCBI Taxonomy" id="1636257"/>
    <lineage>
        <taxon>Viruses</taxon>
        <taxon>Duplodnaviria</taxon>
        <taxon>Heunggongvirae</taxon>
        <taxon>Uroviricota</taxon>
        <taxon>Caudoviricetes</taxon>
        <taxon>Gochnauervirinae</taxon>
        <taxon>Harrisonvirus</taxon>
        <taxon>Harrisonvirus harrison</taxon>
    </lineage>
</organism>
<proteinExistence type="predicted"/>
<reference evidence="1 2" key="1">
    <citation type="journal article" date="2015" name="Genome Announc.">
        <title>Complete Genome Sequences of Nine Phages Capable of Infecting Paenibacillus larvae, the Causative Agent of American Foulbrood Disease in Honeybees.</title>
        <authorList>
            <person name="Tsourkas P.K."/>
            <person name="Yost D.G."/>
            <person name="Krohn A."/>
            <person name="LeBlanc L."/>
            <person name="Zhang A."/>
            <person name="Stamereilers C."/>
            <person name="Amy P.S."/>
        </authorList>
    </citation>
    <scope>NUCLEOTIDE SEQUENCE [LARGE SCALE GENOMIC DNA]</scope>
</reference>
<dbReference type="KEGG" id="vg:26613541"/>
<dbReference type="GeneID" id="26613541"/>
<sequence>MAKAHQNQKARTDAAEERERILKRAICELIK</sequence>
<dbReference type="EMBL" id="KT361651">
    <property type="protein sequence ID" value="ALA12476.1"/>
    <property type="molecule type" value="Genomic_DNA"/>
</dbReference>
<dbReference type="Proteomes" id="UP000204186">
    <property type="component" value="Segment"/>
</dbReference>
<evidence type="ECO:0000313" key="1">
    <source>
        <dbReference type="EMBL" id="ALA12476.1"/>
    </source>
</evidence>
<keyword evidence="2" id="KW-1185">Reference proteome</keyword>
<accession>A0A0K2CYN8</accession>
<gene>
    <name evidence="1" type="ORF">HARRISON_77</name>
</gene>
<name>A0A0K2CYN8_9CAUD</name>